<dbReference type="Gene3D" id="3.30.450.40">
    <property type="match status" value="1"/>
</dbReference>
<dbReference type="EMBL" id="CP053586">
    <property type="protein sequence ID" value="WNZ24992.1"/>
    <property type="molecule type" value="Genomic_DNA"/>
</dbReference>
<proteinExistence type="predicted"/>
<organism evidence="1">
    <name type="scientific">Leptolyngbya sp. NK1-12</name>
    <dbReference type="NCBI Taxonomy" id="2547451"/>
    <lineage>
        <taxon>Bacteria</taxon>
        <taxon>Bacillati</taxon>
        <taxon>Cyanobacteriota</taxon>
        <taxon>Cyanophyceae</taxon>
        <taxon>Leptolyngbyales</taxon>
        <taxon>Leptolyngbyaceae</taxon>
        <taxon>Leptolyngbya group</taxon>
        <taxon>Leptolyngbya</taxon>
    </lineage>
</organism>
<evidence type="ECO:0000313" key="1">
    <source>
        <dbReference type="EMBL" id="WNZ24992.1"/>
    </source>
</evidence>
<dbReference type="RefSeq" id="WP_316431058.1">
    <property type="nucleotide sequence ID" value="NZ_CP053586.1"/>
</dbReference>
<reference evidence="1" key="1">
    <citation type="submission" date="2020-05" db="EMBL/GenBank/DDBJ databases">
        <authorList>
            <person name="Zhu T."/>
            <person name="Keshari N."/>
            <person name="Lu X."/>
        </authorList>
    </citation>
    <scope>NUCLEOTIDE SEQUENCE</scope>
    <source>
        <strain evidence="1">NK1-12</strain>
    </source>
</reference>
<dbReference type="AlphaFoldDB" id="A0AA97ALT5"/>
<dbReference type="SUPFAM" id="SSF55781">
    <property type="entry name" value="GAF domain-like"/>
    <property type="match status" value="1"/>
</dbReference>
<protein>
    <submittedName>
        <fullName evidence="1">GAF domain-containing protein</fullName>
    </submittedName>
</protein>
<name>A0AA97ALT5_9CYAN</name>
<sequence length="177" mass="20640">MTLTMPASLETLFSQHQEPEALFEALLPAICDILHTDRCFLEVRKPSERLYRVFCWRRRPEFPDLTTDGWQREKLWEAEDPLYAAALRAEPSIYVEDVETAPPEVVNLDFERKNFGHRALVHAHICQDGVLYGILQPCMFGHPRVWSEFDRSVIEPVIERLRPFVVRYGETARLATV</sequence>
<gene>
    <name evidence="1" type="ORF">HJG54_20485</name>
</gene>
<dbReference type="InterPro" id="IPR029016">
    <property type="entry name" value="GAF-like_dom_sf"/>
</dbReference>
<accession>A0AA97ALT5</accession>